<evidence type="ECO:0000313" key="1">
    <source>
        <dbReference type="Proteomes" id="UP000694863"/>
    </source>
</evidence>
<organism evidence="1 2">
    <name type="scientific">Echinops telfairi</name>
    <name type="common">Lesser hedgehog tenrec</name>
    <dbReference type="NCBI Taxonomy" id="9371"/>
    <lineage>
        <taxon>Eukaryota</taxon>
        <taxon>Metazoa</taxon>
        <taxon>Chordata</taxon>
        <taxon>Craniata</taxon>
        <taxon>Vertebrata</taxon>
        <taxon>Euteleostomi</taxon>
        <taxon>Mammalia</taxon>
        <taxon>Eutheria</taxon>
        <taxon>Afrotheria</taxon>
        <taxon>Tenrecidae</taxon>
        <taxon>Tenrecinae</taxon>
        <taxon>Echinops</taxon>
    </lineage>
</organism>
<evidence type="ECO:0000313" key="2">
    <source>
        <dbReference type="RefSeq" id="XP_045140997.1"/>
    </source>
</evidence>
<keyword evidence="1" id="KW-1185">Reference proteome</keyword>
<dbReference type="Proteomes" id="UP000694863">
    <property type="component" value="Unplaced"/>
</dbReference>
<proteinExistence type="predicted"/>
<name>A0AC55CL99_ECHTE</name>
<accession>A0AC55CL99</accession>
<sequence>MTGDILAVAIWKVSVVFVFWYVEAVFPRDYGVPYPWYFFGKYSYWNEKTTSILRRRRKHLGVKKNSEEFFEPEPENLVASIQIKNLTKLKGLPWDICHNEINNALNFFKLQDKRHSFPNSLSGGMKRKLSVSIALIGNPKVVMLDAPTTGMDSVSKKATWTLLQQQKYGRTILLATPSMDEADLLGDRIAIIVKGNLQCCIGYHMVVVKEPHSKEATQIASLIYNYVPNAILQSHVGSELSFILPKDYANRFSDLFTELKNQQLSLGIASYGASFATMEEVFLRVIQLTDSMVDLQAIQLPTKHDRNKVQRYCSSWDHKSKSESLMSADLSNIQFNTGIVLCIQQFYALLIKRALYTFRHWKIMVLQILILLFFTAFFLKVIFYNSEVKDPPSLGMDLHKYGQSIVPYTFSLDTELGIRFSDHIKLILANEKQLPHPVTGNMEEYLLKSRSCKEQCIVAVSLDVQESKAIFTALFNNQAYHTAPTALNLVNNILFKLLSGPGASISVANKPQPPTASQKLKKQFHKGIKGYDVAFSLFLGTAIVASSFSLLTISERVCKAKHIQFVSGAHMGVFWLSALVWDIIIIFVCSLLLLVVFYICHVDVFFEGNNYTDVLLILVLFGWSIVPFIYLMSFLFSNSATAYTKLLAFNLLTGIASFFLVHMIDTNMMNLGRFNQLLVGLCFLFPTHNLGQSISGLYDNFQAQKYCARSYGDCTGNSIKSKQASYGFEGHGIGKYVIAMIVTGFLFLTLLFIIEVNLLKIRSFFSDFLYGNFLKKRKMAQVGHQSSLESDDESLVHERKRVLKCTPEKLSSLNSPLILKELLKIYFQPVPLVAVDRFTLTVEKGECFGLLGLSGAGKNSIFKMLTGDSIITSGEVIFGDKNIGQVHQGISYCPQHDPLLEHLTGYEMLALHARLWGVPEPCLPAYIKNMLSTLSLGAFEDELIMNFSSGTKRKLSTCIALLGRPDIIFLNKPSSSMDSVAQRFLWDMISRIRESCKAIVIIPYSMEECEALCTRLAFMENGKLKCLGSPQYLKNKFGSRFKLLAKIKRNKALEGLQELKMFIQTTFPESSLMHECQRTVHYHIPSESLTLGKVFDILESIKDKCGLEAYSISHNTLEKVFLNFTQIQTE</sequence>
<dbReference type="RefSeq" id="XP_045140997.1">
    <property type="nucleotide sequence ID" value="XM_045285062.1"/>
</dbReference>
<reference evidence="2" key="1">
    <citation type="submission" date="2025-08" db="UniProtKB">
        <authorList>
            <consortium name="RefSeq"/>
        </authorList>
    </citation>
    <scope>IDENTIFICATION</scope>
</reference>
<gene>
    <name evidence="2" type="primary">LOC115867973</name>
</gene>
<protein>
    <submittedName>
        <fullName evidence="2">Phospholipid-transporting ATPase ABCA3-like</fullName>
    </submittedName>
</protein>